<dbReference type="GO" id="GO:0050482">
    <property type="term" value="P:arachidonate secretion"/>
    <property type="evidence" value="ECO:0007669"/>
    <property type="project" value="InterPro"/>
</dbReference>
<feature type="transmembrane region" description="Helical" evidence="5">
    <location>
        <begin position="248"/>
        <end position="272"/>
    </location>
</feature>
<evidence type="ECO:0000256" key="1">
    <source>
        <dbReference type="ARBA" id="ARBA00004141"/>
    </source>
</evidence>
<evidence type="ECO:0000256" key="5">
    <source>
        <dbReference type="SAM" id="Phobius"/>
    </source>
</evidence>
<evidence type="ECO:0000313" key="7">
    <source>
        <dbReference type="Proteomes" id="UP000005408"/>
    </source>
</evidence>
<evidence type="ECO:0000256" key="3">
    <source>
        <dbReference type="ARBA" id="ARBA00022989"/>
    </source>
</evidence>
<feature type="transmembrane region" description="Helical" evidence="5">
    <location>
        <begin position="219"/>
        <end position="241"/>
    </location>
</feature>
<dbReference type="Gene3D" id="1.20.90.10">
    <property type="entry name" value="Phospholipase A2 domain"/>
    <property type="match status" value="1"/>
</dbReference>
<dbReference type="Pfam" id="PF09056">
    <property type="entry name" value="Phospholip_A2_3"/>
    <property type="match status" value="1"/>
</dbReference>
<keyword evidence="3 5" id="KW-1133">Transmembrane helix</keyword>
<dbReference type="InterPro" id="IPR036444">
    <property type="entry name" value="PLipase_A2_dom_sf"/>
</dbReference>
<dbReference type="SUPFAM" id="SSF48619">
    <property type="entry name" value="Phospholipase A2, PLA2"/>
    <property type="match status" value="1"/>
</dbReference>
<keyword evidence="7" id="KW-1185">Reference proteome</keyword>
<evidence type="ECO:0000256" key="4">
    <source>
        <dbReference type="ARBA" id="ARBA00023136"/>
    </source>
</evidence>
<dbReference type="Proteomes" id="UP000005408">
    <property type="component" value="Unassembled WGS sequence"/>
</dbReference>
<dbReference type="Gene3D" id="1.20.140.150">
    <property type="match status" value="1"/>
</dbReference>
<accession>A0A8W8N6Y6</accession>
<keyword evidence="2 5" id="KW-0812">Transmembrane</keyword>
<protein>
    <submittedName>
        <fullName evidence="6">Uncharacterized protein</fullName>
    </submittedName>
</protein>
<feature type="transmembrane region" description="Helical" evidence="5">
    <location>
        <begin position="287"/>
        <end position="308"/>
    </location>
</feature>
<dbReference type="Pfam" id="PF00822">
    <property type="entry name" value="PMP22_Claudin"/>
    <property type="match status" value="1"/>
</dbReference>
<sequence length="313" mass="35807">MRRKYDTSTLACFNHLGLNNELGVYSHRLYSQLFRAMVAILSIFTLPCLFPFIVVGQNCNEAIEGWVNGCSIPFGIDFFYKERFKLACNKHDHCYNCARHADFLKTRAFCDDQFKANMKKTCNQIQNPLIRGPCTMFAKLYFKAVHKLGVFFFEQKPPPYCSSTWRFQYYKRYSSAWESIVYCGNRHRKRLNHGRPYDVNSGTRADYMCIEDWFKAVQAMSILGFLVLIVAVVMTVLKLFVMKDNKPVLFAGIGTSFAGGIFILIAVAVYAAKMNDLPTNIDFDYHFAFAFSIIAMITAFAAGVVMLVGTMKE</sequence>
<dbReference type="AlphaFoldDB" id="A0A8W8N6Y6"/>
<dbReference type="GO" id="GO:0004623">
    <property type="term" value="F:phospholipase A2 activity"/>
    <property type="evidence" value="ECO:0007669"/>
    <property type="project" value="InterPro"/>
</dbReference>
<reference evidence="6" key="1">
    <citation type="submission" date="2022-08" db="UniProtKB">
        <authorList>
            <consortium name="EnsemblMetazoa"/>
        </authorList>
    </citation>
    <scope>IDENTIFICATION</scope>
    <source>
        <strain evidence="6">05x7-T-G4-1.051#20</strain>
    </source>
</reference>
<dbReference type="EnsemblMetazoa" id="G5582.1">
    <property type="protein sequence ID" value="G5582.1:cds"/>
    <property type="gene ID" value="G5582"/>
</dbReference>
<dbReference type="GO" id="GO:0006644">
    <property type="term" value="P:phospholipid metabolic process"/>
    <property type="evidence" value="ECO:0007669"/>
    <property type="project" value="InterPro"/>
</dbReference>
<feature type="transmembrane region" description="Helical" evidence="5">
    <location>
        <begin position="33"/>
        <end position="54"/>
    </location>
</feature>
<name>A0A8W8N6Y6_MAGGI</name>
<comment type="subcellular location">
    <subcellularLocation>
        <location evidence="1">Membrane</location>
        <topology evidence="1">Multi-pass membrane protein</topology>
    </subcellularLocation>
</comment>
<proteinExistence type="predicted"/>
<keyword evidence="4 5" id="KW-0472">Membrane</keyword>
<dbReference type="InterPro" id="IPR004031">
    <property type="entry name" value="PMP22/EMP/MP20/Claudin"/>
</dbReference>
<organism evidence="6 7">
    <name type="scientific">Magallana gigas</name>
    <name type="common">Pacific oyster</name>
    <name type="synonym">Crassostrea gigas</name>
    <dbReference type="NCBI Taxonomy" id="29159"/>
    <lineage>
        <taxon>Eukaryota</taxon>
        <taxon>Metazoa</taxon>
        <taxon>Spiralia</taxon>
        <taxon>Lophotrochozoa</taxon>
        <taxon>Mollusca</taxon>
        <taxon>Bivalvia</taxon>
        <taxon>Autobranchia</taxon>
        <taxon>Pteriomorphia</taxon>
        <taxon>Ostreida</taxon>
        <taxon>Ostreoidea</taxon>
        <taxon>Ostreidae</taxon>
        <taxon>Magallana</taxon>
    </lineage>
</organism>
<dbReference type="InterPro" id="IPR015141">
    <property type="entry name" value="PLipase_A2_prok/fun"/>
</dbReference>
<evidence type="ECO:0000313" key="6">
    <source>
        <dbReference type="EnsemblMetazoa" id="G5582.1:cds"/>
    </source>
</evidence>
<dbReference type="GO" id="GO:0016020">
    <property type="term" value="C:membrane"/>
    <property type="evidence" value="ECO:0007669"/>
    <property type="project" value="UniProtKB-SubCell"/>
</dbReference>
<evidence type="ECO:0000256" key="2">
    <source>
        <dbReference type="ARBA" id="ARBA00022692"/>
    </source>
</evidence>